<organism evidence="1 2">
    <name type="scientific">Hibiscus sabdariffa</name>
    <name type="common">roselle</name>
    <dbReference type="NCBI Taxonomy" id="183260"/>
    <lineage>
        <taxon>Eukaryota</taxon>
        <taxon>Viridiplantae</taxon>
        <taxon>Streptophyta</taxon>
        <taxon>Embryophyta</taxon>
        <taxon>Tracheophyta</taxon>
        <taxon>Spermatophyta</taxon>
        <taxon>Magnoliopsida</taxon>
        <taxon>eudicotyledons</taxon>
        <taxon>Gunneridae</taxon>
        <taxon>Pentapetalae</taxon>
        <taxon>rosids</taxon>
        <taxon>malvids</taxon>
        <taxon>Malvales</taxon>
        <taxon>Malvaceae</taxon>
        <taxon>Malvoideae</taxon>
        <taxon>Hibiscus</taxon>
    </lineage>
</organism>
<reference evidence="1 2" key="1">
    <citation type="journal article" date="2024" name="G3 (Bethesda)">
        <title>Genome assembly of Hibiscus sabdariffa L. provides insights into metabolisms of medicinal natural products.</title>
        <authorList>
            <person name="Kim T."/>
        </authorList>
    </citation>
    <scope>NUCLEOTIDE SEQUENCE [LARGE SCALE GENOMIC DNA]</scope>
    <source>
        <strain evidence="1">TK-2024</strain>
        <tissue evidence="1">Old leaves</tissue>
    </source>
</reference>
<dbReference type="EMBL" id="JBBPBN010000002">
    <property type="protein sequence ID" value="KAK9044997.1"/>
    <property type="molecule type" value="Genomic_DNA"/>
</dbReference>
<evidence type="ECO:0000313" key="1">
    <source>
        <dbReference type="EMBL" id="KAK9044997.1"/>
    </source>
</evidence>
<accession>A0ABR2U5J6</accession>
<comment type="caution">
    <text evidence="1">The sequence shown here is derived from an EMBL/GenBank/DDBJ whole genome shotgun (WGS) entry which is preliminary data.</text>
</comment>
<name>A0ABR2U5J6_9ROSI</name>
<dbReference type="Proteomes" id="UP001396334">
    <property type="component" value="Unassembled WGS sequence"/>
</dbReference>
<gene>
    <name evidence="1" type="ORF">V6N11_058887</name>
</gene>
<evidence type="ECO:0000313" key="2">
    <source>
        <dbReference type="Proteomes" id="UP001396334"/>
    </source>
</evidence>
<proteinExistence type="predicted"/>
<keyword evidence="2" id="KW-1185">Reference proteome</keyword>
<protein>
    <submittedName>
        <fullName evidence="1">Uncharacterized protein</fullName>
    </submittedName>
</protein>
<sequence>MDPNGCPSYPQPRACLLHQNGSAVTTVENAGNNLANNKPDRIFTSPTNVDGFHRKFKQKSGFREYQNKAHQTMLTWLITS</sequence>